<dbReference type="Pfam" id="PF02321">
    <property type="entry name" value="OEP"/>
    <property type="match status" value="2"/>
</dbReference>
<name>A0ABS8W727_9GAMM</name>
<dbReference type="RefSeq" id="WP_233051653.1">
    <property type="nucleotide sequence ID" value="NZ_JAIMJA010000003.1"/>
</dbReference>
<dbReference type="PANTHER" id="PTHR30203">
    <property type="entry name" value="OUTER MEMBRANE CATION EFFLUX PROTEIN"/>
    <property type="match status" value="1"/>
</dbReference>
<accession>A0ABS8W727</accession>
<keyword evidence="2" id="KW-1134">Transmembrane beta strand</keyword>
<proteinExistence type="inferred from homology"/>
<dbReference type="Gene3D" id="1.20.1600.10">
    <property type="entry name" value="Outer membrane efflux proteins (OEP)"/>
    <property type="match status" value="1"/>
</dbReference>
<dbReference type="PROSITE" id="PS51257">
    <property type="entry name" value="PROKAR_LIPOPROTEIN"/>
    <property type="match status" value="1"/>
</dbReference>
<keyword evidence="4" id="KW-1185">Reference proteome</keyword>
<reference evidence="3 4" key="1">
    <citation type="journal article" date="2022" name="Environ. Microbiol. Rep.">
        <title>Eco-phylogenetic analyses reveal divergent evolution of vitamin B12 metabolism in the marine bacterial family 'Psychromonadaceae'.</title>
        <authorList>
            <person name="Jin X."/>
            <person name="Yang Y."/>
            <person name="Cao H."/>
            <person name="Gao B."/>
            <person name="Zhao Z."/>
        </authorList>
    </citation>
    <scope>NUCLEOTIDE SEQUENCE [LARGE SCALE GENOMIC DNA]</scope>
    <source>
        <strain evidence="3 4">MKS20</strain>
    </source>
</reference>
<organism evidence="3 4">
    <name type="scientific">Motilimonas cestriensis</name>
    <dbReference type="NCBI Taxonomy" id="2742685"/>
    <lineage>
        <taxon>Bacteria</taxon>
        <taxon>Pseudomonadati</taxon>
        <taxon>Pseudomonadota</taxon>
        <taxon>Gammaproteobacteria</taxon>
        <taxon>Alteromonadales</taxon>
        <taxon>Alteromonadales genera incertae sedis</taxon>
        <taxon>Motilimonas</taxon>
    </lineage>
</organism>
<dbReference type="NCBIfam" id="TIGR01845">
    <property type="entry name" value="outer_NodT"/>
    <property type="match status" value="1"/>
</dbReference>
<keyword evidence="2" id="KW-0472">Membrane</keyword>
<evidence type="ECO:0000256" key="2">
    <source>
        <dbReference type="RuleBase" id="RU362097"/>
    </source>
</evidence>
<evidence type="ECO:0000313" key="3">
    <source>
        <dbReference type="EMBL" id="MCE2594075.1"/>
    </source>
</evidence>
<feature type="chain" id="PRO_5044973016" evidence="2">
    <location>
        <begin position="27"/>
        <end position="468"/>
    </location>
</feature>
<comment type="caution">
    <text evidence="3">The sequence shown here is derived from an EMBL/GenBank/DDBJ whole genome shotgun (WGS) entry which is preliminary data.</text>
</comment>
<evidence type="ECO:0000313" key="4">
    <source>
        <dbReference type="Proteomes" id="UP001201273"/>
    </source>
</evidence>
<comment type="subcellular location">
    <subcellularLocation>
        <location evidence="2">Cell outer membrane</location>
        <topology evidence="2">Lipid-anchor</topology>
    </subcellularLocation>
</comment>
<dbReference type="Proteomes" id="UP001201273">
    <property type="component" value="Unassembled WGS sequence"/>
</dbReference>
<keyword evidence="2" id="KW-0449">Lipoprotein</keyword>
<evidence type="ECO:0000256" key="1">
    <source>
        <dbReference type="ARBA" id="ARBA00007613"/>
    </source>
</evidence>
<dbReference type="SUPFAM" id="SSF56954">
    <property type="entry name" value="Outer membrane efflux proteins (OEP)"/>
    <property type="match status" value="1"/>
</dbReference>
<gene>
    <name evidence="3" type="ORF">K6Y31_04530</name>
</gene>
<feature type="signal peptide" evidence="2">
    <location>
        <begin position="1"/>
        <end position="26"/>
    </location>
</feature>
<sequence>MTRKTAYLYTLTLSFGLLGCSLQAPQQVELLPPIAANWSVGHQNAPVAAQFMPQLKALSGLHKLVLQGLEKNPALLQSQAKVDASMALLKQQQAQRWPQISAYLSGRRQDNGQSITDNTQLGIDASWELDIWGKLDDASRAALLDASSQLNLLKQQQLELTATIAQQWFNLLAAQRQYELIHQRRINLANNLLIIEEGYQAGLNGSLDVFLARADVAGAQSSEAAKADEIKQASRALQLSLGEYPTGTLRADGTFSLNLDQLPAGLPSQILQRRPDIQGAQDTLSAANARISVAYKEKFPSLKLTSGVGSSSPELNELLRADSLLWNLFANLSTPLFNAGLLEARQQQQEALALAAAANLQVTVLNAFQQVEAALSKEVTLVEQLDKVSVAAQNSLLAEELAFEQYQGGLVDYVTVLEAQRRSFDSQSARINIRNQRLQNRIELLLALGGDPETLPRTTSPTNQESAN</sequence>
<comment type="similarity">
    <text evidence="1 2">Belongs to the outer membrane factor (OMF) (TC 1.B.17) family.</text>
</comment>
<protein>
    <submittedName>
        <fullName evidence="3">Efflux transporter outer membrane subunit</fullName>
    </submittedName>
</protein>
<dbReference type="InterPro" id="IPR003423">
    <property type="entry name" value="OMP_efflux"/>
</dbReference>
<keyword evidence="2" id="KW-0732">Signal</keyword>
<keyword evidence="2" id="KW-0812">Transmembrane</keyword>
<dbReference type="InterPro" id="IPR010131">
    <property type="entry name" value="MdtP/NodT-like"/>
</dbReference>
<dbReference type="Gene3D" id="2.20.200.10">
    <property type="entry name" value="Outer membrane efflux proteins (OEP)"/>
    <property type="match status" value="1"/>
</dbReference>
<keyword evidence="2" id="KW-0564">Palmitate</keyword>
<dbReference type="EMBL" id="JAIMJA010000003">
    <property type="protein sequence ID" value="MCE2594075.1"/>
    <property type="molecule type" value="Genomic_DNA"/>
</dbReference>